<dbReference type="PANTHER" id="PTHR35149">
    <property type="entry name" value="SLL5132 PROTEIN"/>
    <property type="match status" value="1"/>
</dbReference>
<dbReference type="EMBL" id="BAAAQG010000002">
    <property type="protein sequence ID" value="GAA1696067.1"/>
    <property type="molecule type" value="Genomic_DNA"/>
</dbReference>
<protein>
    <submittedName>
        <fullName evidence="3">DUF262 domain-containing protein</fullName>
    </submittedName>
</protein>
<keyword evidence="4" id="KW-1185">Reference proteome</keyword>
<evidence type="ECO:0000313" key="3">
    <source>
        <dbReference type="EMBL" id="GAA1696067.1"/>
    </source>
</evidence>
<dbReference type="Proteomes" id="UP001500383">
    <property type="component" value="Unassembled WGS sequence"/>
</dbReference>
<evidence type="ECO:0000259" key="1">
    <source>
        <dbReference type="Pfam" id="PF03235"/>
    </source>
</evidence>
<dbReference type="InterPro" id="IPR004919">
    <property type="entry name" value="GmrSD_N"/>
</dbReference>
<gene>
    <name evidence="3" type="ORF">GCM10009831_00030</name>
</gene>
<accession>A0ABN2HZL3</accession>
<evidence type="ECO:0000313" key="4">
    <source>
        <dbReference type="Proteomes" id="UP001500383"/>
    </source>
</evidence>
<comment type="caution">
    <text evidence="3">The sequence shown here is derived from an EMBL/GenBank/DDBJ whole genome shotgun (WGS) entry which is preliminary data.</text>
</comment>
<evidence type="ECO:0000259" key="2">
    <source>
        <dbReference type="Pfam" id="PF07510"/>
    </source>
</evidence>
<dbReference type="InterPro" id="IPR011089">
    <property type="entry name" value="GmrSD_C"/>
</dbReference>
<feature type="domain" description="GmrSD restriction endonucleases N-terminal" evidence="1">
    <location>
        <begin position="16"/>
        <end position="242"/>
    </location>
</feature>
<name>A0ABN2HZL3_9ACTN</name>
<proteinExistence type="predicted"/>
<feature type="domain" description="GmrSD restriction endonucleases C-terminal" evidence="2">
    <location>
        <begin position="440"/>
        <end position="594"/>
    </location>
</feature>
<dbReference type="RefSeq" id="WP_182659501.1">
    <property type="nucleotide sequence ID" value="NZ_BAAAQG010000002.1"/>
</dbReference>
<dbReference type="PANTHER" id="PTHR35149:SF2">
    <property type="entry name" value="DUF262 DOMAIN-CONTAINING PROTEIN"/>
    <property type="match status" value="1"/>
</dbReference>
<sequence length="602" mass="68341">MSTGMFNANDQPIIELLSPHSTVRYVIPKYQREYSWGKNQWDELFDDIYESESTQGHFLGTIISLARLSGDVNEHVFELIDGQQRITSLSVLLATLYAILRDNKADLDDDQLADFVGLKKQLVSSKDGFPRLHLQDQNTNNDDYRYLLHSIGLIPAAPKPVNHGNRRIALAFGHFRRRVDAITRDLTGPAILDEVFALLKKINQSVIVNITVHSHANAFRLFESLNNRGMPLTPVDILKNTVLSETTRAGNSTDLAFEKWQLLLGSLGDSYSTQERFFRQYYNAFRSTLAGSDSSRIATRSNLVDLHEKLISVNVGRYIDQITAAGEKYSVILGHTKNSPYGPDLDKELESLRRAQGAASYMLLLQLMARQDDLVVSSRTLTGVTRLLTSFFVRRNITNTPPTHRIDRMFMEIIESSKSAPEEQIEAFIRSRLVAESASEAEFSAALRGPIYEDNVDMLRFIFASLEADHFTKENEANFWSRTSNRYDWTIEHILPQSDNLAGEWVRDLGGTGDDAAERAREVQAELVHRIGNLTFTRYNSNLTNWAFTRKRDAIDAKGNYIGFKNGRWLNKSVVSADSWTAQKINERTEMLVSMTMEKFAF</sequence>
<organism evidence="3 4">
    <name type="scientific">Dietzia cercidiphylli</name>
    <dbReference type="NCBI Taxonomy" id="498199"/>
    <lineage>
        <taxon>Bacteria</taxon>
        <taxon>Bacillati</taxon>
        <taxon>Actinomycetota</taxon>
        <taxon>Actinomycetes</taxon>
        <taxon>Mycobacteriales</taxon>
        <taxon>Dietziaceae</taxon>
        <taxon>Dietzia</taxon>
    </lineage>
</organism>
<reference evidence="3 4" key="1">
    <citation type="journal article" date="2019" name="Int. J. Syst. Evol. Microbiol.">
        <title>The Global Catalogue of Microorganisms (GCM) 10K type strain sequencing project: providing services to taxonomists for standard genome sequencing and annotation.</title>
        <authorList>
            <consortium name="The Broad Institute Genomics Platform"/>
            <consortium name="The Broad Institute Genome Sequencing Center for Infectious Disease"/>
            <person name="Wu L."/>
            <person name="Ma J."/>
        </authorList>
    </citation>
    <scope>NUCLEOTIDE SEQUENCE [LARGE SCALE GENOMIC DNA]</scope>
    <source>
        <strain evidence="3 4">JCM 16002</strain>
    </source>
</reference>
<dbReference type="Pfam" id="PF07510">
    <property type="entry name" value="GmrSD_C"/>
    <property type="match status" value="1"/>
</dbReference>
<dbReference type="Pfam" id="PF03235">
    <property type="entry name" value="GmrSD_N"/>
    <property type="match status" value="1"/>
</dbReference>